<dbReference type="Proteomes" id="UP001057452">
    <property type="component" value="Chromosome 7"/>
</dbReference>
<proteinExistence type="predicted"/>
<protein>
    <submittedName>
        <fullName evidence="1">Uncharacterized protein</fullName>
    </submittedName>
</protein>
<evidence type="ECO:0000313" key="1">
    <source>
        <dbReference type="EMBL" id="KAI4823262.1"/>
    </source>
</evidence>
<sequence length="236" mass="27196">MRGRPRGPRRREEAPQLQSPAAAQKDPGGSRGSAGQEGSATDGARVSSLHPEKRVRVEKVEEVRQPSSIKAPAVPHFGLPFQPQLQENHHVEVCPFSFEERDRERRSLKEKKLEEKRNEEVPHFKAQPLPAFDTVLLPEKKRLEPTKPEPFKLLLDERGAAKSSRTEQMAKEEQKPRAPVVVEAFALSTERRALERQEFERLANDKETLRMLMEEQQRQEVEQREKDDVTKMRSDQ</sequence>
<keyword evidence="2" id="KW-1185">Reference proteome</keyword>
<accession>A0ACB9X8Y9</accession>
<comment type="caution">
    <text evidence="1">The sequence shown here is derived from an EMBL/GenBank/DDBJ whole genome shotgun (WGS) entry which is preliminary data.</text>
</comment>
<reference evidence="1" key="1">
    <citation type="submission" date="2022-05" db="EMBL/GenBank/DDBJ databases">
        <title>Chromosome-level genome of Chaenocephalus aceratus.</title>
        <authorList>
            <person name="Park H."/>
        </authorList>
    </citation>
    <scope>NUCLEOTIDE SEQUENCE</scope>
    <source>
        <strain evidence="1">KU_202001</strain>
    </source>
</reference>
<dbReference type="EMBL" id="CM043791">
    <property type="protein sequence ID" value="KAI4823262.1"/>
    <property type="molecule type" value="Genomic_DNA"/>
</dbReference>
<gene>
    <name evidence="1" type="ORF">KUCAC02_011859</name>
</gene>
<organism evidence="1 2">
    <name type="scientific">Chaenocephalus aceratus</name>
    <name type="common">Blackfin icefish</name>
    <name type="synonym">Chaenichthys aceratus</name>
    <dbReference type="NCBI Taxonomy" id="36190"/>
    <lineage>
        <taxon>Eukaryota</taxon>
        <taxon>Metazoa</taxon>
        <taxon>Chordata</taxon>
        <taxon>Craniata</taxon>
        <taxon>Vertebrata</taxon>
        <taxon>Euteleostomi</taxon>
        <taxon>Actinopterygii</taxon>
        <taxon>Neopterygii</taxon>
        <taxon>Teleostei</taxon>
        <taxon>Neoteleostei</taxon>
        <taxon>Acanthomorphata</taxon>
        <taxon>Eupercaria</taxon>
        <taxon>Perciformes</taxon>
        <taxon>Notothenioidei</taxon>
        <taxon>Channichthyidae</taxon>
        <taxon>Chaenocephalus</taxon>
    </lineage>
</organism>
<feature type="non-terminal residue" evidence="1">
    <location>
        <position position="236"/>
    </location>
</feature>
<evidence type="ECO:0000313" key="2">
    <source>
        <dbReference type="Proteomes" id="UP001057452"/>
    </source>
</evidence>
<name>A0ACB9X8Y9_CHAAC</name>